<evidence type="ECO:0000313" key="1">
    <source>
        <dbReference type="EMBL" id="KAF3457422.1"/>
    </source>
</evidence>
<dbReference type="OrthoDB" id="1751626at2759"/>
<sequence>MLGNTSLLLTPVSLGCESNEQLASQSDEDQLVFALDFQDYKSENAQLEELLFAEALREEQASAERRAEEKHAAHNASNMVCFHGKGSGIRTKSSRGVDNSCKNSGAIDHDASVFVGMVLAENRMELRSENFHSVKIVMCIYMKLLISCKEKMKALFHPGGFNICAVVGNSADLLKTIWKGD</sequence>
<proteinExistence type="predicted"/>
<name>A0A8K0HR10_9ROSA</name>
<accession>A0A8K0HR10</accession>
<dbReference type="AlphaFoldDB" id="A0A8K0HR10"/>
<keyword evidence="2" id="KW-1185">Reference proteome</keyword>
<gene>
    <name evidence="1" type="ORF">FNV43_RR02080</name>
</gene>
<organism evidence="1 2">
    <name type="scientific">Rhamnella rubrinervis</name>
    <dbReference type="NCBI Taxonomy" id="2594499"/>
    <lineage>
        <taxon>Eukaryota</taxon>
        <taxon>Viridiplantae</taxon>
        <taxon>Streptophyta</taxon>
        <taxon>Embryophyta</taxon>
        <taxon>Tracheophyta</taxon>
        <taxon>Spermatophyta</taxon>
        <taxon>Magnoliopsida</taxon>
        <taxon>eudicotyledons</taxon>
        <taxon>Gunneridae</taxon>
        <taxon>Pentapetalae</taxon>
        <taxon>rosids</taxon>
        <taxon>fabids</taxon>
        <taxon>Rosales</taxon>
        <taxon>Rhamnaceae</taxon>
        <taxon>rhamnoid group</taxon>
        <taxon>Rhamneae</taxon>
        <taxon>Rhamnella</taxon>
    </lineage>
</organism>
<dbReference type="Proteomes" id="UP000796880">
    <property type="component" value="Unassembled WGS sequence"/>
</dbReference>
<dbReference type="EMBL" id="VOIH02000001">
    <property type="protein sequence ID" value="KAF3457422.1"/>
    <property type="molecule type" value="Genomic_DNA"/>
</dbReference>
<reference evidence="1" key="1">
    <citation type="submission" date="2020-03" db="EMBL/GenBank/DDBJ databases">
        <title>A high-quality chromosome-level genome assembly of a woody plant with both climbing and erect habits, Rhamnella rubrinervis.</title>
        <authorList>
            <person name="Lu Z."/>
            <person name="Yang Y."/>
            <person name="Zhu X."/>
            <person name="Sun Y."/>
        </authorList>
    </citation>
    <scope>NUCLEOTIDE SEQUENCE</scope>
    <source>
        <strain evidence="1">BYM</strain>
        <tissue evidence="1">Leaf</tissue>
    </source>
</reference>
<protein>
    <submittedName>
        <fullName evidence="1">Uncharacterized protein</fullName>
    </submittedName>
</protein>
<comment type="caution">
    <text evidence="1">The sequence shown here is derived from an EMBL/GenBank/DDBJ whole genome shotgun (WGS) entry which is preliminary data.</text>
</comment>
<evidence type="ECO:0000313" key="2">
    <source>
        <dbReference type="Proteomes" id="UP000796880"/>
    </source>
</evidence>